<dbReference type="EMBL" id="JADBEJ010000005">
    <property type="protein sequence ID" value="MBE1577834.1"/>
    <property type="molecule type" value="Genomic_DNA"/>
</dbReference>
<evidence type="ECO:0000259" key="8">
    <source>
        <dbReference type="PROSITE" id="PS50893"/>
    </source>
</evidence>
<protein>
    <submittedName>
        <fullName evidence="10">ABC-type multidrug transport system fused ATPase/permease subunit</fullName>
    </submittedName>
</protein>
<keyword evidence="4" id="KW-0067">ATP-binding</keyword>
<dbReference type="InterPro" id="IPR003593">
    <property type="entry name" value="AAA+_ATPase"/>
</dbReference>
<dbReference type="Gene3D" id="3.40.50.300">
    <property type="entry name" value="P-loop containing nucleotide triphosphate hydrolases"/>
    <property type="match status" value="1"/>
</dbReference>
<evidence type="ECO:0000256" key="7">
    <source>
        <dbReference type="SAM" id="Phobius"/>
    </source>
</evidence>
<dbReference type="InterPro" id="IPR017871">
    <property type="entry name" value="ABC_transporter-like_CS"/>
</dbReference>
<evidence type="ECO:0000313" key="10">
    <source>
        <dbReference type="EMBL" id="MBE1577834.1"/>
    </source>
</evidence>
<dbReference type="PANTHER" id="PTHR24221">
    <property type="entry name" value="ATP-BINDING CASSETTE SUB-FAMILY B"/>
    <property type="match status" value="1"/>
</dbReference>
<keyword evidence="6 7" id="KW-0472">Membrane</keyword>
<dbReference type="InterPro" id="IPR003439">
    <property type="entry name" value="ABC_transporter-like_ATP-bd"/>
</dbReference>
<dbReference type="Gene3D" id="1.20.1560.10">
    <property type="entry name" value="ABC transporter type 1, transmembrane domain"/>
    <property type="match status" value="1"/>
</dbReference>
<dbReference type="Pfam" id="PF00005">
    <property type="entry name" value="ABC_tran"/>
    <property type="match status" value="1"/>
</dbReference>
<evidence type="ECO:0000259" key="9">
    <source>
        <dbReference type="PROSITE" id="PS50929"/>
    </source>
</evidence>
<dbReference type="Proteomes" id="UP000656548">
    <property type="component" value="Unassembled WGS sequence"/>
</dbReference>
<accession>A0ABR9LAW6</accession>
<feature type="domain" description="ABC transmembrane type-1" evidence="9">
    <location>
        <begin position="31"/>
        <end position="299"/>
    </location>
</feature>
<sequence>MSGPLRRLLPVIGEQRATFVWTVVSNAAVQLGALTTTVLGTWLAGRAAATGTAPLAVVATVLCGLAVVTAAMTWRESWVSHDLAYRLIGTLRARVFDRLRVSLPDRRKPRRSGDLVSVAFADIDRLEWLYAHTAAQALTSAMMLAATATLSLMVTPWLLLAWVPFVAVTAALPWLSGRAGTRQGTELTEAAATLNAELVDTVRGLGELSSAGALDRRIAALEEQTRALTAVQTRIGSRIGGERAVTDAALALSAIGALAVCAANLDTIDRALAPVAMVLATAALGPIAQISDLLRNIGTLRAAGTRITGILDRAPAVHEPRVPRPLPPRDRATGLVFDRVSFGYRDDAPPVLRDVSFTVRPGERVALTGPSGAGKTTCALLATRMWDPDAGHITLDGVDLTELADDDLRRAISAVPQEPGLLTGTIATNIRLGKPEADDAEVERAARRAGILDPGAGFPAGLATAVGESGDGLSGGQRARVAVARALLMNPRILILDEATANLDPEADEAITAALASAGDDIGVLVIAHRPATLAGCHRVVALPHQPARKANVS</sequence>
<evidence type="ECO:0000256" key="5">
    <source>
        <dbReference type="ARBA" id="ARBA00022989"/>
    </source>
</evidence>
<organism evidence="10 11">
    <name type="scientific">Amycolatopsis roodepoortensis</name>
    <dbReference type="NCBI Taxonomy" id="700274"/>
    <lineage>
        <taxon>Bacteria</taxon>
        <taxon>Bacillati</taxon>
        <taxon>Actinomycetota</taxon>
        <taxon>Actinomycetes</taxon>
        <taxon>Pseudonocardiales</taxon>
        <taxon>Pseudonocardiaceae</taxon>
        <taxon>Amycolatopsis</taxon>
    </lineage>
</organism>
<feature type="transmembrane region" description="Helical" evidence="7">
    <location>
        <begin position="20"/>
        <end position="43"/>
    </location>
</feature>
<dbReference type="Pfam" id="PF00664">
    <property type="entry name" value="ABC_membrane"/>
    <property type="match status" value="1"/>
</dbReference>
<dbReference type="PROSITE" id="PS00211">
    <property type="entry name" value="ABC_TRANSPORTER_1"/>
    <property type="match status" value="1"/>
</dbReference>
<evidence type="ECO:0000256" key="4">
    <source>
        <dbReference type="ARBA" id="ARBA00022840"/>
    </source>
</evidence>
<gene>
    <name evidence="10" type="ORF">H4W30_004894</name>
</gene>
<feature type="domain" description="ABC transporter" evidence="8">
    <location>
        <begin position="335"/>
        <end position="553"/>
    </location>
</feature>
<comment type="caution">
    <text evidence="10">The sequence shown here is derived from an EMBL/GenBank/DDBJ whole genome shotgun (WGS) entry which is preliminary data.</text>
</comment>
<dbReference type="PROSITE" id="PS50929">
    <property type="entry name" value="ABC_TM1F"/>
    <property type="match status" value="1"/>
</dbReference>
<keyword evidence="2 7" id="KW-0812">Transmembrane</keyword>
<dbReference type="SUPFAM" id="SSF52540">
    <property type="entry name" value="P-loop containing nucleoside triphosphate hydrolases"/>
    <property type="match status" value="1"/>
</dbReference>
<feature type="transmembrane region" description="Helical" evidence="7">
    <location>
        <begin position="55"/>
        <end position="74"/>
    </location>
</feature>
<reference evidence="10 11" key="1">
    <citation type="submission" date="2020-10" db="EMBL/GenBank/DDBJ databases">
        <title>Sequencing the genomes of 1000 actinobacteria strains.</title>
        <authorList>
            <person name="Klenk H.-P."/>
        </authorList>
    </citation>
    <scope>NUCLEOTIDE SEQUENCE [LARGE SCALE GENOMIC DNA]</scope>
    <source>
        <strain evidence="10 11">DSM 46661</strain>
    </source>
</reference>
<evidence type="ECO:0000256" key="2">
    <source>
        <dbReference type="ARBA" id="ARBA00022692"/>
    </source>
</evidence>
<keyword evidence="11" id="KW-1185">Reference proteome</keyword>
<dbReference type="SMART" id="SM00382">
    <property type="entry name" value="AAA"/>
    <property type="match status" value="1"/>
</dbReference>
<proteinExistence type="predicted"/>
<evidence type="ECO:0000256" key="3">
    <source>
        <dbReference type="ARBA" id="ARBA00022741"/>
    </source>
</evidence>
<keyword evidence="3" id="KW-0547">Nucleotide-binding</keyword>
<evidence type="ECO:0000313" key="11">
    <source>
        <dbReference type="Proteomes" id="UP000656548"/>
    </source>
</evidence>
<dbReference type="InterPro" id="IPR011527">
    <property type="entry name" value="ABC1_TM_dom"/>
</dbReference>
<dbReference type="SUPFAM" id="SSF90123">
    <property type="entry name" value="ABC transporter transmembrane region"/>
    <property type="match status" value="1"/>
</dbReference>
<name>A0ABR9LAW6_9PSEU</name>
<dbReference type="InterPro" id="IPR027417">
    <property type="entry name" value="P-loop_NTPase"/>
</dbReference>
<evidence type="ECO:0000256" key="1">
    <source>
        <dbReference type="ARBA" id="ARBA00004651"/>
    </source>
</evidence>
<comment type="subcellular location">
    <subcellularLocation>
        <location evidence="1">Cell membrane</location>
        <topology evidence="1">Multi-pass membrane protein</topology>
    </subcellularLocation>
</comment>
<dbReference type="InterPro" id="IPR039421">
    <property type="entry name" value="Type_1_exporter"/>
</dbReference>
<dbReference type="RefSeq" id="WP_192744940.1">
    <property type="nucleotide sequence ID" value="NZ_JADBEJ010000005.1"/>
</dbReference>
<feature type="transmembrane region" description="Helical" evidence="7">
    <location>
        <begin position="157"/>
        <end position="175"/>
    </location>
</feature>
<dbReference type="PROSITE" id="PS50893">
    <property type="entry name" value="ABC_TRANSPORTER_2"/>
    <property type="match status" value="1"/>
</dbReference>
<keyword evidence="5 7" id="KW-1133">Transmembrane helix</keyword>
<dbReference type="InterPro" id="IPR036640">
    <property type="entry name" value="ABC1_TM_sf"/>
</dbReference>
<dbReference type="PANTHER" id="PTHR24221:SF654">
    <property type="entry name" value="ATP-BINDING CASSETTE SUB-FAMILY B MEMBER 6"/>
    <property type="match status" value="1"/>
</dbReference>
<evidence type="ECO:0000256" key="6">
    <source>
        <dbReference type="ARBA" id="ARBA00023136"/>
    </source>
</evidence>